<gene>
    <name evidence="1" type="ORF">JBS370_LOCUS31012</name>
</gene>
<proteinExistence type="predicted"/>
<accession>A0A819U027</accession>
<protein>
    <submittedName>
        <fullName evidence="1">Uncharacterized protein</fullName>
    </submittedName>
</protein>
<dbReference type="EMBL" id="CAJOBD010007431">
    <property type="protein sequence ID" value="CAF4086645.1"/>
    <property type="molecule type" value="Genomic_DNA"/>
</dbReference>
<name>A0A819U027_9BILA</name>
<organism evidence="1 2">
    <name type="scientific">Rotaria sordida</name>
    <dbReference type="NCBI Taxonomy" id="392033"/>
    <lineage>
        <taxon>Eukaryota</taxon>
        <taxon>Metazoa</taxon>
        <taxon>Spiralia</taxon>
        <taxon>Gnathifera</taxon>
        <taxon>Rotifera</taxon>
        <taxon>Eurotatoria</taxon>
        <taxon>Bdelloidea</taxon>
        <taxon>Philodinida</taxon>
        <taxon>Philodinidae</taxon>
        <taxon>Rotaria</taxon>
    </lineage>
</organism>
<reference evidence="1" key="1">
    <citation type="submission" date="2021-02" db="EMBL/GenBank/DDBJ databases">
        <authorList>
            <person name="Nowell W R."/>
        </authorList>
    </citation>
    <scope>NUCLEOTIDE SEQUENCE</scope>
</reference>
<sequence length="111" mass="12657">MNQAMHMNQANQFLGNNVMNPQQQQRWMAKPAGDPSGLAYLKPLESLFVNQVVSMSERMIFELVNHLVDDVFFCLVVTGIPAQAKYGVFNDQGEQVYFAFEGRVLCQIWLI</sequence>
<evidence type="ECO:0000313" key="2">
    <source>
        <dbReference type="Proteomes" id="UP000663836"/>
    </source>
</evidence>
<comment type="caution">
    <text evidence="1">The sequence shown here is derived from an EMBL/GenBank/DDBJ whole genome shotgun (WGS) entry which is preliminary data.</text>
</comment>
<dbReference type="Proteomes" id="UP000663836">
    <property type="component" value="Unassembled WGS sequence"/>
</dbReference>
<dbReference type="AlphaFoldDB" id="A0A819U027"/>
<evidence type="ECO:0000313" key="1">
    <source>
        <dbReference type="EMBL" id="CAF4086645.1"/>
    </source>
</evidence>